<dbReference type="AlphaFoldDB" id="A0A0E9RV11"/>
<sequence length="25" mass="3001">MIMNTERLTVQKSHKVQLLQQTYLP</sequence>
<protein>
    <submittedName>
        <fullName evidence="1">Uncharacterized protein</fullName>
    </submittedName>
</protein>
<accession>A0A0E9RV11</accession>
<dbReference type="EMBL" id="GBXM01075628">
    <property type="protein sequence ID" value="JAH32949.1"/>
    <property type="molecule type" value="Transcribed_RNA"/>
</dbReference>
<name>A0A0E9RV11_ANGAN</name>
<proteinExistence type="predicted"/>
<reference evidence="1" key="2">
    <citation type="journal article" date="2015" name="Fish Shellfish Immunol.">
        <title>Early steps in the European eel (Anguilla anguilla)-Vibrio vulnificus interaction in the gills: Role of the RtxA13 toxin.</title>
        <authorList>
            <person name="Callol A."/>
            <person name="Pajuelo D."/>
            <person name="Ebbesson L."/>
            <person name="Teles M."/>
            <person name="MacKenzie S."/>
            <person name="Amaro C."/>
        </authorList>
    </citation>
    <scope>NUCLEOTIDE SEQUENCE</scope>
</reference>
<organism evidence="1">
    <name type="scientific">Anguilla anguilla</name>
    <name type="common">European freshwater eel</name>
    <name type="synonym">Muraena anguilla</name>
    <dbReference type="NCBI Taxonomy" id="7936"/>
    <lineage>
        <taxon>Eukaryota</taxon>
        <taxon>Metazoa</taxon>
        <taxon>Chordata</taxon>
        <taxon>Craniata</taxon>
        <taxon>Vertebrata</taxon>
        <taxon>Euteleostomi</taxon>
        <taxon>Actinopterygii</taxon>
        <taxon>Neopterygii</taxon>
        <taxon>Teleostei</taxon>
        <taxon>Anguilliformes</taxon>
        <taxon>Anguillidae</taxon>
        <taxon>Anguilla</taxon>
    </lineage>
</organism>
<reference evidence="1" key="1">
    <citation type="submission" date="2014-11" db="EMBL/GenBank/DDBJ databases">
        <authorList>
            <person name="Amaro Gonzalez C."/>
        </authorList>
    </citation>
    <scope>NUCLEOTIDE SEQUENCE</scope>
</reference>
<evidence type="ECO:0000313" key="1">
    <source>
        <dbReference type="EMBL" id="JAH32949.1"/>
    </source>
</evidence>